<dbReference type="KEGG" id="blq:L21SP5_00302"/>
<dbReference type="InterPro" id="IPR013520">
    <property type="entry name" value="Ribonucl_H"/>
</dbReference>
<evidence type="ECO:0000256" key="2">
    <source>
        <dbReference type="ARBA" id="ARBA00026073"/>
    </source>
</evidence>
<dbReference type="NCBIfam" id="TIGR00573">
    <property type="entry name" value="dnaq"/>
    <property type="match status" value="1"/>
</dbReference>
<comment type="function">
    <text evidence="1">DNA polymerase III is a complex, multichain enzyme responsible for most of the replicative synthesis in bacteria. The epsilon subunit contain the editing function and is a proofreading 3'-5' exonuclease.</text>
</comment>
<reference evidence="4 5" key="1">
    <citation type="submission" date="2015-11" db="EMBL/GenBank/DDBJ databases">
        <title>Description and complete genome sequence of a novel strain predominating in hypersaline microbial mats and representing a new family of the Bacteriodetes phylum.</title>
        <authorList>
            <person name="Spring S."/>
            <person name="Bunk B."/>
            <person name="Sproer C."/>
            <person name="Klenk H.-P."/>
        </authorList>
    </citation>
    <scope>NUCLEOTIDE SEQUENCE [LARGE SCALE GENOMIC DNA]</scope>
    <source>
        <strain evidence="4 5">L21-Spi-D4</strain>
    </source>
</reference>
<gene>
    <name evidence="4" type="ORF">L21SP5_00302</name>
</gene>
<evidence type="ECO:0000313" key="5">
    <source>
        <dbReference type="Proteomes" id="UP000064893"/>
    </source>
</evidence>
<dbReference type="InterPro" id="IPR012337">
    <property type="entry name" value="RNaseH-like_sf"/>
</dbReference>
<dbReference type="GO" id="GO:0008408">
    <property type="term" value="F:3'-5' exonuclease activity"/>
    <property type="evidence" value="ECO:0007669"/>
    <property type="project" value="TreeGrafter"/>
</dbReference>
<dbReference type="GO" id="GO:0003677">
    <property type="term" value="F:DNA binding"/>
    <property type="evidence" value="ECO:0007669"/>
    <property type="project" value="InterPro"/>
</dbReference>
<dbReference type="SUPFAM" id="SSF53098">
    <property type="entry name" value="Ribonuclease H-like"/>
    <property type="match status" value="1"/>
</dbReference>
<name>A0A0S2HV94_9BACT</name>
<dbReference type="InterPro" id="IPR035901">
    <property type="entry name" value="GIY-YIG_endonuc_sf"/>
</dbReference>
<organism evidence="4 5">
    <name type="scientific">Salinivirga cyanobacteriivorans</name>
    <dbReference type="NCBI Taxonomy" id="1307839"/>
    <lineage>
        <taxon>Bacteria</taxon>
        <taxon>Pseudomonadati</taxon>
        <taxon>Bacteroidota</taxon>
        <taxon>Bacteroidia</taxon>
        <taxon>Bacteroidales</taxon>
        <taxon>Salinivirgaceae</taxon>
        <taxon>Salinivirga</taxon>
    </lineage>
</organism>
<dbReference type="SMART" id="SM00479">
    <property type="entry name" value="EXOIII"/>
    <property type="match status" value="1"/>
</dbReference>
<accession>A0A0S2HV94</accession>
<evidence type="ECO:0000313" key="4">
    <source>
        <dbReference type="EMBL" id="ALO13981.1"/>
    </source>
</evidence>
<dbReference type="Pfam" id="PF01541">
    <property type="entry name" value="GIY-YIG"/>
    <property type="match status" value="1"/>
</dbReference>
<dbReference type="Gene3D" id="3.30.420.10">
    <property type="entry name" value="Ribonuclease H-like superfamily/Ribonuclease H"/>
    <property type="match status" value="1"/>
</dbReference>
<evidence type="ECO:0000256" key="1">
    <source>
        <dbReference type="ARBA" id="ARBA00025483"/>
    </source>
</evidence>
<keyword evidence="5" id="KW-1185">Reference proteome</keyword>
<dbReference type="PATRIC" id="fig|1307839.3.peg.334"/>
<protein>
    <recommendedName>
        <fullName evidence="3">GIY-YIG domain-containing protein</fullName>
    </recommendedName>
</protein>
<dbReference type="InterPro" id="IPR036397">
    <property type="entry name" value="RNaseH_sf"/>
</dbReference>
<dbReference type="GO" id="GO:0045004">
    <property type="term" value="P:DNA replication proofreading"/>
    <property type="evidence" value="ECO:0007669"/>
    <property type="project" value="TreeGrafter"/>
</dbReference>
<dbReference type="SMART" id="SM00465">
    <property type="entry name" value="GIYc"/>
    <property type="match status" value="1"/>
</dbReference>
<dbReference type="PANTHER" id="PTHR30231">
    <property type="entry name" value="DNA POLYMERASE III SUBUNIT EPSILON"/>
    <property type="match status" value="1"/>
</dbReference>
<dbReference type="Gene3D" id="3.40.1440.10">
    <property type="entry name" value="GIY-YIG endonuclease"/>
    <property type="match status" value="1"/>
</dbReference>
<sequence length="468" mass="53604">MLQITAIIILMNYVITDIETTGGNARREKITEIAIYKFNGNEIVDELNTLVNPERHIPQQIQQLTGITNDMVADAPRFYEIAKRVVEITKDCVFVAHNAAFDYNFIQHEFKALGYEYQREYLCTVKLSRKLMPGLPSYSLGILAEHLGLQIENRHRASGDALATVELFKKLLDKHDGDDLADVELSEVLKGINANLDKQTLKKLPEYTGVYYFLDDQDLPIYIGKSVNIKKRIYSHFSNKRSVRAIEMKSRIAKIDYEVTGSELIALLYEAAEVKHHMPHYNRLLRRSVFTWGLFTFTDEAGYINLTLKRNSAKSGDAIVLFNNKKEGEKYLHKQIEHYQLCQKLCGVYKSASGCFHQQIGLCHGACIGMEPPVDYNRRVESLIEQTSIPNNSYFLIDKGRSAAEKAVVKIEHGVYKGFGFAEKNLTGSIEDLHNVIKPYDDNKDVRSILRSFINRKHYEQLIYFNAE</sequence>
<dbReference type="CDD" id="cd06127">
    <property type="entry name" value="DEDDh"/>
    <property type="match status" value="1"/>
</dbReference>
<dbReference type="InterPro" id="IPR006054">
    <property type="entry name" value="DnaQ"/>
</dbReference>
<dbReference type="Proteomes" id="UP000064893">
    <property type="component" value="Chromosome"/>
</dbReference>
<evidence type="ECO:0000259" key="3">
    <source>
        <dbReference type="PROSITE" id="PS50164"/>
    </source>
</evidence>
<dbReference type="STRING" id="1307839.L21SP5_00302"/>
<comment type="subunit">
    <text evidence="2">DNA polymerase III contains a core (composed of alpha, epsilon and theta chains) that associates with a tau subunit. This core dimerizes to form the POLIII' complex. PolIII' associates with the gamma complex (composed of gamma, delta, delta', psi and chi chains) and with the beta chain to form the complete DNA polymerase III complex.</text>
</comment>
<dbReference type="GO" id="GO:0006289">
    <property type="term" value="P:nucleotide-excision repair"/>
    <property type="evidence" value="ECO:0007669"/>
    <property type="project" value="InterPro"/>
</dbReference>
<dbReference type="GO" id="GO:0005829">
    <property type="term" value="C:cytosol"/>
    <property type="evidence" value="ECO:0007669"/>
    <property type="project" value="TreeGrafter"/>
</dbReference>
<dbReference type="FunFam" id="3.30.420.10:FF:000045">
    <property type="entry name" value="3'-5' exonuclease DinG"/>
    <property type="match status" value="1"/>
</dbReference>
<dbReference type="CDD" id="cd10434">
    <property type="entry name" value="GIY-YIG_UvrC_Cho"/>
    <property type="match status" value="1"/>
</dbReference>
<feature type="domain" description="GIY-YIG" evidence="3">
    <location>
        <begin position="206"/>
        <end position="283"/>
    </location>
</feature>
<dbReference type="PANTHER" id="PTHR30231:SF41">
    <property type="entry name" value="DNA POLYMERASE III SUBUNIT EPSILON"/>
    <property type="match status" value="1"/>
</dbReference>
<dbReference type="PROSITE" id="PS50164">
    <property type="entry name" value="GIY_YIG"/>
    <property type="match status" value="1"/>
</dbReference>
<proteinExistence type="predicted"/>
<dbReference type="InterPro" id="IPR047296">
    <property type="entry name" value="GIY-YIG_UvrC_Cho"/>
</dbReference>
<dbReference type="AlphaFoldDB" id="A0A0S2HV94"/>
<dbReference type="InterPro" id="IPR000305">
    <property type="entry name" value="GIY-YIG_endonuc"/>
</dbReference>
<dbReference type="EMBL" id="CP013118">
    <property type="protein sequence ID" value="ALO13981.1"/>
    <property type="molecule type" value="Genomic_DNA"/>
</dbReference>
<dbReference type="Pfam" id="PF00929">
    <property type="entry name" value="RNase_T"/>
    <property type="match status" value="1"/>
</dbReference>
<dbReference type="GO" id="GO:0003887">
    <property type="term" value="F:DNA-directed DNA polymerase activity"/>
    <property type="evidence" value="ECO:0007669"/>
    <property type="project" value="InterPro"/>
</dbReference>